<keyword evidence="3" id="KW-1185">Reference proteome</keyword>
<dbReference type="PANTHER" id="PTHR22916">
    <property type="entry name" value="GLYCOSYLTRANSFERASE"/>
    <property type="match status" value="1"/>
</dbReference>
<dbReference type="Gene3D" id="3.90.550.10">
    <property type="entry name" value="Spore Coat Polysaccharide Biosynthesis Protein SpsA, Chain A"/>
    <property type="match status" value="1"/>
</dbReference>
<proteinExistence type="predicted"/>
<dbReference type="EMBL" id="LDZY01000015">
    <property type="protein sequence ID" value="KLU64359.1"/>
    <property type="molecule type" value="Genomic_DNA"/>
</dbReference>
<dbReference type="STRING" id="476652.DEAC_c37930"/>
<organism evidence="2 3">
    <name type="scientific">Desulfosporosinus acididurans</name>
    <dbReference type="NCBI Taxonomy" id="476652"/>
    <lineage>
        <taxon>Bacteria</taxon>
        <taxon>Bacillati</taxon>
        <taxon>Bacillota</taxon>
        <taxon>Clostridia</taxon>
        <taxon>Eubacteriales</taxon>
        <taxon>Desulfitobacteriaceae</taxon>
        <taxon>Desulfosporosinus</taxon>
    </lineage>
</organism>
<evidence type="ECO:0000259" key="1">
    <source>
        <dbReference type="Pfam" id="PF00535"/>
    </source>
</evidence>
<accession>A0A0J1FLG1</accession>
<dbReference type="Proteomes" id="UP000036356">
    <property type="component" value="Unassembled WGS sequence"/>
</dbReference>
<dbReference type="RefSeq" id="WP_047811567.1">
    <property type="nucleotide sequence ID" value="NZ_LDZY01000015.1"/>
</dbReference>
<dbReference type="AlphaFoldDB" id="A0A0J1FLG1"/>
<gene>
    <name evidence="2" type="primary">epsE_4</name>
    <name evidence="2" type="ORF">DEAC_c37930</name>
</gene>
<reference evidence="2 3" key="1">
    <citation type="submission" date="2015-06" db="EMBL/GenBank/DDBJ databases">
        <title>Draft genome of the moderately acidophilic sulfate reducer Candidatus Desulfosporosinus acididurans strain M1.</title>
        <authorList>
            <person name="Poehlein A."/>
            <person name="Petzsch P."/>
            <person name="Johnson B.D."/>
            <person name="Schloemann M."/>
            <person name="Daniel R."/>
            <person name="Muehling M."/>
        </authorList>
    </citation>
    <scope>NUCLEOTIDE SEQUENCE [LARGE SCALE GENOMIC DNA]</scope>
    <source>
        <strain evidence="2 3">M1</strain>
    </source>
</reference>
<dbReference type="PATRIC" id="fig|476652.3.peg.4011"/>
<name>A0A0J1FLG1_9FIRM</name>
<dbReference type="GO" id="GO:0016758">
    <property type="term" value="F:hexosyltransferase activity"/>
    <property type="evidence" value="ECO:0007669"/>
    <property type="project" value="UniProtKB-ARBA"/>
</dbReference>
<dbReference type="InterPro" id="IPR029044">
    <property type="entry name" value="Nucleotide-diphossugar_trans"/>
</dbReference>
<dbReference type="InterPro" id="IPR001173">
    <property type="entry name" value="Glyco_trans_2-like"/>
</dbReference>
<keyword evidence="2" id="KW-0328">Glycosyltransferase</keyword>
<evidence type="ECO:0000313" key="3">
    <source>
        <dbReference type="Proteomes" id="UP000036356"/>
    </source>
</evidence>
<dbReference type="EC" id="2.4.-.-" evidence="2"/>
<keyword evidence="2" id="KW-0808">Transferase</keyword>
<feature type="domain" description="Glycosyltransferase 2-like" evidence="1">
    <location>
        <begin position="5"/>
        <end position="172"/>
    </location>
</feature>
<comment type="caution">
    <text evidence="2">The sequence shown here is derived from an EMBL/GenBank/DDBJ whole genome shotgun (WGS) entry which is preliminary data.</text>
</comment>
<dbReference type="Pfam" id="PF00535">
    <property type="entry name" value="Glycos_transf_2"/>
    <property type="match status" value="1"/>
</dbReference>
<dbReference type="SUPFAM" id="SSF53448">
    <property type="entry name" value="Nucleotide-diphospho-sugar transferases"/>
    <property type="match status" value="1"/>
</dbReference>
<protein>
    <submittedName>
        <fullName evidence="2">Putative glycosyltransferase EpsE</fullName>
        <ecNumber evidence="2">2.4.-.-</ecNumber>
    </submittedName>
</protein>
<evidence type="ECO:0000313" key="2">
    <source>
        <dbReference type="EMBL" id="KLU64359.1"/>
    </source>
</evidence>
<sequence length="309" mass="36513">MKLNVILITYNHSKFIEESLRSILAQKTNFDFNILVADDKSTDDTLERIKKYETRTNIPFCYLKNERNLGITKNYQRAFGECDAEYIAVMEGDDIWTDPYRLQKHINFLDHHYECTMSFNRYVVGDFNKAKYIVQPAWENGKGYQLITSRDIICENFIGNFSTCVYRRSAINALPESLFEMTAYDWIINIMVGRSGMIGYLTDVMSIYRIHTEGVWSSKREEDNIRETLDCIEKYNEFTNHLFENEFEEHRSRLKERLFTSKPLQIVHSSKFTRIKIGLKRIKDYTPPILIYIVKLIIPIKILNKIKGL</sequence>
<dbReference type="PANTHER" id="PTHR22916:SF3">
    <property type="entry name" value="UDP-GLCNAC:BETAGAL BETA-1,3-N-ACETYLGLUCOSAMINYLTRANSFERASE-LIKE PROTEIN 1"/>
    <property type="match status" value="1"/>
</dbReference>